<evidence type="ECO:0000256" key="1">
    <source>
        <dbReference type="SAM" id="SignalP"/>
    </source>
</evidence>
<accession>A0ABW2DIZ6</accession>
<reference evidence="3" key="1">
    <citation type="journal article" date="2019" name="Int. J. Syst. Evol. Microbiol.">
        <title>The Global Catalogue of Microorganisms (GCM) 10K type strain sequencing project: providing services to taxonomists for standard genome sequencing and annotation.</title>
        <authorList>
            <consortium name="The Broad Institute Genomics Platform"/>
            <consortium name="The Broad Institute Genome Sequencing Center for Infectious Disease"/>
            <person name="Wu L."/>
            <person name="Ma J."/>
        </authorList>
    </citation>
    <scope>NUCLEOTIDE SEQUENCE [LARGE SCALE GENOMIC DNA]</scope>
    <source>
        <strain evidence="3">CGMCC 4.7393</strain>
    </source>
</reference>
<dbReference type="PROSITE" id="PS51257">
    <property type="entry name" value="PROKAR_LIPOPROTEIN"/>
    <property type="match status" value="1"/>
</dbReference>
<dbReference type="RefSeq" id="WP_066623214.1">
    <property type="nucleotide sequence ID" value="NZ_JBHSYQ010000003.1"/>
</dbReference>
<proteinExistence type="predicted"/>
<evidence type="ECO:0000313" key="3">
    <source>
        <dbReference type="Proteomes" id="UP001596405"/>
    </source>
</evidence>
<sequence length="158" mass="17449">MKKITLYLSLIAFSAFSLTACYDEPDFIADNTTPTGVGSAPVSGNELRNLATNTNFSTANNANTNKFAPGTELRYELQFFSESPIKEINVYETVGAGTRTKVKTYPYVPAFSKTDRTDTLIVSYTVPQAPTGTNVKVDTEVLNQNNLNVVRSFWLRVE</sequence>
<dbReference type="Proteomes" id="UP001596405">
    <property type="component" value="Unassembled WGS sequence"/>
</dbReference>
<dbReference type="EMBL" id="JBHSYQ010000003">
    <property type="protein sequence ID" value="MFC6996988.1"/>
    <property type="molecule type" value="Genomic_DNA"/>
</dbReference>
<keyword evidence="1" id="KW-0732">Signal</keyword>
<feature type="signal peptide" evidence="1">
    <location>
        <begin position="1"/>
        <end position="20"/>
    </location>
</feature>
<organism evidence="2 3">
    <name type="scientific">Rufibacter roseus</name>
    <dbReference type="NCBI Taxonomy" id="1567108"/>
    <lineage>
        <taxon>Bacteria</taxon>
        <taxon>Pseudomonadati</taxon>
        <taxon>Bacteroidota</taxon>
        <taxon>Cytophagia</taxon>
        <taxon>Cytophagales</taxon>
        <taxon>Hymenobacteraceae</taxon>
        <taxon>Rufibacter</taxon>
    </lineage>
</organism>
<gene>
    <name evidence="2" type="ORF">ACFQHR_05090</name>
</gene>
<keyword evidence="3" id="KW-1185">Reference proteome</keyword>
<comment type="caution">
    <text evidence="2">The sequence shown here is derived from an EMBL/GenBank/DDBJ whole genome shotgun (WGS) entry which is preliminary data.</text>
</comment>
<name>A0ABW2DIZ6_9BACT</name>
<protein>
    <recommendedName>
        <fullName evidence="4">DUF5007 domain-containing protein</fullName>
    </recommendedName>
</protein>
<feature type="chain" id="PRO_5047343691" description="DUF5007 domain-containing protein" evidence="1">
    <location>
        <begin position="21"/>
        <end position="158"/>
    </location>
</feature>
<evidence type="ECO:0000313" key="2">
    <source>
        <dbReference type="EMBL" id="MFC6996988.1"/>
    </source>
</evidence>
<evidence type="ECO:0008006" key="4">
    <source>
        <dbReference type="Google" id="ProtNLM"/>
    </source>
</evidence>